<dbReference type="CDD" id="cd12215">
    <property type="entry name" value="ChiC_BD"/>
    <property type="match status" value="1"/>
</dbReference>
<evidence type="ECO:0000313" key="8">
    <source>
        <dbReference type="EMBL" id="MDY0853917.1"/>
    </source>
</evidence>
<comment type="caution">
    <text evidence="8">The sequence shown here is derived from an EMBL/GenBank/DDBJ whole genome shotgun (WGS) entry which is preliminary data.</text>
</comment>
<dbReference type="GO" id="GO:0005576">
    <property type="term" value="C:extracellular region"/>
    <property type="evidence" value="ECO:0007669"/>
    <property type="project" value="InterPro"/>
</dbReference>
<keyword evidence="2" id="KW-0378">Hydrolase</keyword>
<protein>
    <submittedName>
        <fullName evidence="8">DUF3472 domain-containing protein</fullName>
    </submittedName>
</protein>
<dbReference type="GO" id="GO:0004553">
    <property type="term" value="F:hydrolase activity, hydrolyzing O-glycosyl compounds"/>
    <property type="evidence" value="ECO:0007669"/>
    <property type="project" value="InterPro"/>
</dbReference>
<reference evidence="8" key="1">
    <citation type="submission" date="2023-11" db="EMBL/GenBank/DDBJ databases">
        <title>Genome Sequence of Bacillus thuringiensis stain BLB 30AF.</title>
        <authorList>
            <person name="Farhat A."/>
        </authorList>
    </citation>
    <scope>NUCLEOTIDE SEQUENCE</scope>
    <source>
        <strain evidence="8">BLB30AF</strain>
    </source>
</reference>
<name>A0AAW9GPC2_BACTU</name>
<dbReference type="SUPFAM" id="SSF51055">
    <property type="entry name" value="Carbohydrate binding domain"/>
    <property type="match status" value="1"/>
</dbReference>
<dbReference type="InterPro" id="IPR036573">
    <property type="entry name" value="CBM_sf_5/12"/>
</dbReference>
<dbReference type="Pfam" id="PF02839">
    <property type="entry name" value="CBM_5_12"/>
    <property type="match status" value="1"/>
</dbReference>
<dbReference type="Gene3D" id="2.10.10.20">
    <property type="entry name" value="Carbohydrate-binding module superfamily 5/12"/>
    <property type="match status" value="1"/>
</dbReference>
<dbReference type="InterPro" id="IPR003961">
    <property type="entry name" value="FN3_dom"/>
</dbReference>
<evidence type="ECO:0000256" key="1">
    <source>
        <dbReference type="ARBA" id="ARBA00022729"/>
    </source>
</evidence>
<feature type="chain" id="PRO_5043532970" evidence="6">
    <location>
        <begin position="28"/>
        <end position="659"/>
    </location>
</feature>
<dbReference type="RefSeq" id="WP_320483372.1">
    <property type="nucleotide sequence ID" value="NZ_JAXCMD010000008.1"/>
</dbReference>
<sequence length="659" mass="73975">MFNQRTRNGVKKILAITAASTVFSMFGSSISIIEAASAPAVYVSPQNIPASDIISIDWSPVQTPPYTYWAVHNWNAGGEAGGYAGFQQQSGFDENGKRTLHFALWDPISSKEAIKAEYLSPNSQAGPFGGEGTGMKVQTTYGWKDYNWYTMTMRSWQENGHTKFGQWMKDVTKNKWHQIAIMDFPVANVAFNHGLGMFQEDWADSGQNVREARLKNGYSRKLVDKQWSSWNNQSISGTHDNTYQYDGGSTSEYVWVKAGGNTQSTIGSGKIFTLNQPSQPEIGKLDYDVKSMYYENEKLNITWQLKDSSTPQFKGKIEIYNNENMTDQPINVINDIKSYQNGISQSISLPTNTYAKIVLTDIFDQTVEKKVKIKNESPNILEGDRFAWSMKGIGDFEFAKLDLNKSTEELQVSLIAGTPHNYFDSTYASIKVQDTSGKVVYNKEVYGNTQQNAESKTVPVKVGNFIELTHLEGAERAILTNLDNNKRESFDKKVIYEVTKDGLKKINQIVIPKPDTEAPTQPLGLYASDVTTNSVGLKWNPSTDNVGVKEYQVLRDGQLIQTVQGTTFTDQNLTANKEYKYAVKAVDAAGNTSIQSNILPVKTKNQNVSYEKWDPNKAYTKGDKVEYQGKFYEAVQSYQGNGDPTWIFALSLWQPFKMI</sequence>
<proteinExistence type="predicted"/>
<dbReference type="GO" id="GO:0030246">
    <property type="term" value="F:carbohydrate binding"/>
    <property type="evidence" value="ECO:0007669"/>
    <property type="project" value="InterPro"/>
</dbReference>
<dbReference type="InterPro" id="IPR021862">
    <property type="entry name" value="DUF3472"/>
</dbReference>
<dbReference type="SMART" id="SM00060">
    <property type="entry name" value="FN3"/>
    <property type="match status" value="1"/>
</dbReference>
<dbReference type="InterPro" id="IPR013783">
    <property type="entry name" value="Ig-like_fold"/>
</dbReference>
<keyword evidence="1 6" id="KW-0732">Signal</keyword>
<dbReference type="InterPro" id="IPR004954">
    <property type="entry name" value="Mucin-bd"/>
</dbReference>
<dbReference type="Gene3D" id="2.60.40.10">
    <property type="entry name" value="Immunoglobulins"/>
    <property type="match status" value="1"/>
</dbReference>
<feature type="domain" description="Fibronectin type-III" evidence="7">
    <location>
        <begin position="518"/>
        <end position="606"/>
    </location>
</feature>
<gene>
    <name evidence="8" type="ORF">SOH20_23875</name>
</gene>
<evidence type="ECO:0000256" key="3">
    <source>
        <dbReference type="ARBA" id="ARBA00023277"/>
    </source>
</evidence>
<dbReference type="FunFam" id="2.60.40.10:FF:001114">
    <property type="entry name" value="Chitinase A1"/>
    <property type="match status" value="1"/>
</dbReference>
<evidence type="ECO:0000256" key="4">
    <source>
        <dbReference type="ARBA" id="ARBA00023295"/>
    </source>
</evidence>
<dbReference type="InterPro" id="IPR003610">
    <property type="entry name" value="CBM5/12"/>
</dbReference>
<keyword evidence="3" id="KW-0119">Carbohydrate metabolism</keyword>
<dbReference type="CDD" id="cd00063">
    <property type="entry name" value="FN3"/>
    <property type="match status" value="1"/>
</dbReference>
<feature type="signal peptide" evidence="6">
    <location>
        <begin position="1"/>
        <end position="27"/>
    </location>
</feature>
<dbReference type="PROSITE" id="PS50853">
    <property type="entry name" value="FN3"/>
    <property type="match status" value="1"/>
</dbReference>
<dbReference type="SUPFAM" id="SSF49265">
    <property type="entry name" value="Fibronectin type III"/>
    <property type="match status" value="1"/>
</dbReference>
<accession>A0AAW9GPC2</accession>
<dbReference type="AlphaFoldDB" id="A0AAW9GPC2"/>
<dbReference type="Pfam" id="PF03272">
    <property type="entry name" value="Mucin_bdg"/>
    <property type="match status" value="1"/>
</dbReference>
<dbReference type="Proteomes" id="UP001274571">
    <property type="component" value="Unassembled WGS sequence"/>
</dbReference>
<evidence type="ECO:0000259" key="7">
    <source>
        <dbReference type="PROSITE" id="PS50853"/>
    </source>
</evidence>
<dbReference type="Pfam" id="PF00041">
    <property type="entry name" value="fn3"/>
    <property type="match status" value="1"/>
</dbReference>
<dbReference type="EMBL" id="JAXCMD010000008">
    <property type="protein sequence ID" value="MDY0853917.1"/>
    <property type="molecule type" value="Genomic_DNA"/>
</dbReference>
<keyword evidence="4" id="KW-0326">Glycosidase</keyword>
<organism evidence="8 9">
    <name type="scientific">Bacillus thuringiensis</name>
    <dbReference type="NCBI Taxonomy" id="1428"/>
    <lineage>
        <taxon>Bacteria</taxon>
        <taxon>Bacillati</taxon>
        <taxon>Bacillota</taxon>
        <taxon>Bacilli</taxon>
        <taxon>Bacillales</taxon>
        <taxon>Bacillaceae</taxon>
        <taxon>Bacillus</taxon>
        <taxon>Bacillus cereus group</taxon>
    </lineage>
</organism>
<evidence type="ECO:0000256" key="2">
    <source>
        <dbReference type="ARBA" id="ARBA00022801"/>
    </source>
</evidence>
<dbReference type="Pfam" id="PF11958">
    <property type="entry name" value="DUF3472"/>
    <property type="match status" value="1"/>
</dbReference>
<dbReference type="InterPro" id="IPR036116">
    <property type="entry name" value="FN3_sf"/>
</dbReference>
<evidence type="ECO:0000256" key="6">
    <source>
        <dbReference type="SAM" id="SignalP"/>
    </source>
</evidence>
<evidence type="ECO:0000313" key="9">
    <source>
        <dbReference type="Proteomes" id="UP001274571"/>
    </source>
</evidence>
<dbReference type="GO" id="GO:0000272">
    <property type="term" value="P:polysaccharide catabolic process"/>
    <property type="evidence" value="ECO:0007669"/>
    <property type="project" value="UniProtKB-KW"/>
</dbReference>
<keyword evidence="5" id="KW-0624">Polysaccharide degradation</keyword>
<evidence type="ECO:0000256" key="5">
    <source>
        <dbReference type="ARBA" id="ARBA00023326"/>
    </source>
</evidence>